<dbReference type="Proteomes" id="UP000204584">
    <property type="component" value="Segment"/>
</dbReference>
<proteinExistence type="predicted"/>
<accession>S4VXM6</accession>
<name>S4VXM6_9VIRU</name>
<evidence type="ECO:0000313" key="1">
    <source>
        <dbReference type="EMBL" id="AGO84211.1"/>
    </source>
</evidence>
<reference evidence="1 2" key="1">
    <citation type="journal article" date="2013" name="Science">
        <title>Pandoraviruses: amoeba viruses with genomes up to 2.5 Mb reaching that of parasitic eukaryotes.</title>
        <authorList>
            <person name="Philippe N."/>
            <person name="Legendre M."/>
            <person name="Doutre G."/>
            <person name="Coute Y."/>
            <person name="Poirot O."/>
            <person name="Lescot M."/>
            <person name="Arslan D."/>
            <person name="Seltzer V."/>
            <person name="Bertaux L."/>
            <person name="Bruley C."/>
            <person name="Garin J."/>
            <person name="Claverie J.M."/>
            <person name="Abergel C."/>
        </authorList>
    </citation>
    <scope>NUCLEOTIDE SEQUENCE [LARGE SCALE GENOMIC DNA]</scope>
</reference>
<sequence length="274" mass="29760">MTTMYDGRQGQDSLACLLRRAGVDADVLLAFRDTPVTRILAAFACAKCAPPDGHALCLADQINHRVRRWAAGDGDPGPLAPAGYADRTLLGACIRALVPDKVVHAVVDAILCLDDTETCDNVRVCADRDILSKKDATPLRLCKPSARDRARLRAWAWLNSMAAERARAWVGCIRASGPFWEDVARPCASTSRATILSLNADLPCGLRGEVDAVALAQYARDLEDDAARGRVERLVCHLDARTTAFLRPPYYTGDYTSCNVFIEGDALFGLGAKW</sequence>
<dbReference type="KEGG" id="vg:16605998"/>
<gene>
    <name evidence="1" type="ORF">psal_cds_455</name>
</gene>
<protein>
    <submittedName>
        <fullName evidence="1">Uncharacterized protein</fullName>
    </submittedName>
</protein>
<dbReference type="EMBL" id="KC977571">
    <property type="protein sequence ID" value="AGO84211.1"/>
    <property type="molecule type" value="Genomic_DNA"/>
</dbReference>
<evidence type="ECO:0000313" key="2">
    <source>
        <dbReference type="Proteomes" id="UP000204584"/>
    </source>
</evidence>
<keyword evidence="2" id="KW-1185">Reference proteome</keyword>
<dbReference type="RefSeq" id="YP_008437281.1">
    <property type="nucleotide sequence ID" value="NC_022098.1"/>
</dbReference>
<organism evidence="1 2">
    <name type="scientific">Pandoravirus salinus</name>
    <dbReference type="NCBI Taxonomy" id="1349410"/>
    <lineage>
        <taxon>Viruses</taxon>
        <taxon>Pandoravirus</taxon>
    </lineage>
</organism>
<dbReference type="GeneID" id="16605998"/>